<feature type="domain" description="Reverse transcriptase Ty1/copia-type" evidence="4">
    <location>
        <begin position="1146"/>
        <end position="1220"/>
    </location>
</feature>
<dbReference type="Pfam" id="PF25597">
    <property type="entry name" value="SH3_retrovirus"/>
    <property type="match status" value="1"/>
</dbReference>
<dbReference type="InterPro" id="IPR057670">
    <property type="entry name" value="SH3_retrovirus"/>
</dbReference>
<accession>A0A6A3AGV4</accession>
<evidence type="ECO:0000256" key="2">
    <source>
        <dbReference type="ARBA" id="ARBA00022679"/>
    </source>
</evidence>
<dbReference type="Pfam" id="PF14223">
    <property type="entry name" value="Retrotran_gag_2"/>
    <property type="match status" value="1"/>
</dbReference>
<dbReference type="CDD" id="cd09272">
    <property type="entry name" value="RNase_HI_RT_Ty1"/>
    <property type="match status" value="1"/>
</dbReference>
<feature type="region of interest" description="Disordered" evidence="3">
    <location>
        <begin position="865"/>
        <end position="909"/>
    </location>
</feature>
<dbReference type="SUPFAM" id="SSF53756">
    <property type="entry name" value="UDP-Glycosyltransferase/glycogen phosphorylase"/>
    <property type="match status" value="1"/>
</dbReference>
<organism evidence="6 7">
    <name type="scientific">Hibiscus syriacus</name>
    <name type="common">Rose of Sharon</name>
    <dbReference type="NCBI Taxonomy" id="106335"/>
    <lineage>
        <taxon>Eukaryota</taxon>
        <taxon>Viridiplantae</taxon>
        <taxon>Streptophyta</taxon>
        <taxon>Embryophyta</taxon>
        <taxon>Tracheophyta</taxon>
        <taxon>Spermatophyta</taxon>
        <taxon>Magnoliopsida</taxon>
        <taxon>eudicotyledons</taxon>
        <taxon>Gunneridae</taxon>
        <taxon>Pentapetalae</taxon>
        <taxon>rosids</taxon>
        <taxon>malvids</taxon>
        <taxon>Malvales</taxon>
        <taxon>Malvaceae</taxon>
        <taxon>Malvoideae</taxon>
        <taxon>Hibiscus</taxon>
    </lineage>
</organism>
<evidence type="ECO:0000256" key="1">
    <source>
        <dbReference type="ARBA" id="ARBA00022676"/>
    </source>
</evidence>
<keyword evidence="1" id="KW-0328">Glycosyltransferase</keyword>
<dbReference type="GO" id="GO:0047209">
    <property type="term" value="F:coniferyl-alcohol glucosyltransferase activity"/>
    <property type="evidence" value="ECO:0007669"/>
    <property type="project" value="TreeGrafter"/>
</dbReference>
<dbReference type="Pfam" id="PF00201">
    <property type="entry name" value="UDPGT"/>
    <property type="match status" value="1"/>
</dbReference>
<dbReference type="Gene3D" id="3.40.50.2000">
    <property type="entry name" value="Glycogen Phosphorylase B"/>
    <property type="match status" value="3"/>
</dbReference>
<dbReference type="InterPro" id="IPR013103">
    <property type="entry name" value="RVT_2"/>
</dbReference>
<dbReference type="SUPFAM" id="SSF56672">
    <property type="entry name" value="DNA/RNA polymerases"/>
    <property type="match status" value="1"/>
</dbReference>
<feature type="domain" description="Reverse transcriptase Ty1/copia-type" evidence="4">
    <location>
        <begin position="1002"/>
        <end position="1142"/>
    </location>
</feature>
<keyword evidence="2" id="KW-0808">Transferase</keyword>
<feature type="region of interest" description="Disordered" evidence="3">
    <location>
        <begin position="921"/>
        <end position="949"/>
    </location>
</feature>
<feature type="domain" description="Retroviral polymerase SH3-like" evidence="5">
    <location>
        <begin position="750"/>
        <end position="810"/>
    </location>
</feature>
<name>A0A6A3AGV4_HIBSY</name>
<evidence type="ECO:0000259" key="5">
    <source>
        <dbReference type="Pfam" id="PF25597"/>
    </source>
</evidence>
<dbReference type="CDD" id="cd03784">
    <property type="entry name" value="GT1_Gtf-like"/>
    <property type="match status" value="1"/>
</dbReference>
<dbReference type="Pfam" id="PF07727">
    <property type="entry name" value="RVT_2"/>
    <property type="match status" value="2"/>
</dbReference>
<dbReference type="InterPro" id="IPR043502">
    <property type="entry name" value="DNA/RNA_pol_sf"/>
</dbReference>
<keyword evidence="7" id="KW-1185">Reference proteome</keyword>
<dbReference type="PANTHER" id="PTHR48046">
    <property type="entry name" value="UDP-GLYCOSYLTRANSFERASE 72E1"/>
    <property type="match status" value="1"/>
</dbReference>
<feature type="compositionally biased region" description="Gly residues" evidence="3">
    <location>
        <begin position="628"/>
        <end position="637"/>
    </location>
</feature>
<feature type="region of interest" description="Disordered" evidence="3">
    <location>
        <begin position="607"/>
        <end position="638"/>
    </location>
</feature>
<dbReference type="EMBL" id="VEPZ02000996">
    <property type="protein sequence ID" value="KAE8703804.1"/>
    <property type="molecule type" value="Genomic_DNA"/>
</dbReference>
<dbReference type="InterPro" id="IPR002213">
    <property type="entry name" value="UDP_glucos_trans"/>
</dbReference>
<protein>
    <submittedName>
        <fullName evidence="6">Uncharacterized protein</fullName>
    </submittedName>
</protein>
<evidence type="ECO:0000313" key="6">
    <source>
        <dbReference type="EMBL" id="KAE8703804.1"/>
    </source>
</evidence>
<sequence length="1467" mass="162800">MPKNDNPHAALLSSPGMGHLIPVMELGKRMTTHHDFHVTIFFAASDHGSTTSLLKSPTLENLNIVTLPSVDISSLVGPNTQLVEKLLLIMRESLPSLRSSIAAMKFRPSALIVDLFGADAFEIAEEFGMLKYVFNTTNAWYLAAIFRSSRFDGKFILENHVKGQKPLEIPSCNSLSFEDTPESLHNIDSVDRPKFHGAKMINSRGILINTWEDLESSTIEALRDNKYLGTLLKVPIYPMEPLRGDSIRKQMTELAWGLEQSQQKFIWVVRPPSINAVGAYFSIGNMKGMSLRITCHKSIMKGVPMIAWPLYAEQKMNAKMLTEDFEIDVRPNVSTTEERVGRGEIKNMVRTIMADRKFKYGINRHQSWDHTFLLSCVIYALLNFCFSMDFAASSSRGFTNKKVNVVLDETNFLLWKQQILLTIRSHQLERLLTGGISTPPMTTLDANGELQVNEAYEDFIAQDSALASWLLSTVSTHLLPQFVGAETAAAVWETILKFFAKRSTMSVMSLHYKLQSIRKGNDSMRMYLTRIKEVCDTLASCGSNVPPVEQIVSILRGLPREYQPFMVVVSTTKDALSVDNIHTMLLDVEVQFAGFDEQQDSLPISANYAHGDIDRGSSNHQENRSGRGSSGGRNGGRGRTRVQCQLCGKLGHLVDRCWHSTSQGCECCSRVKTDSQANVATATSERWVVDSGATHHVTPDRTNLGNSTDFHVPETTACIAAFATSTEGISPSEKLLGKKPNYNDLKVFGCQCYPHLRPFQVHKLAYRSQSCTYLGVSPQHRGFQCLVADERVYISRHVVFNETTFPFAGSPSSCNAQELRNRQPQTLQIVTNMHHQPAQLLAQPATQGSVESVPTGSHDIKHVNIEGGEGESSSVAMPPGITLEPSLENVPRNREASQISPNPHGVPPSVEILPIDTTRVNNHNSPAKSNSDVVPSSVEISPTGTSRVNNHPMLMRSKCGIFKLKALSCHFDEEVPSNVTETLQSPAWTAAVQEEFDALQRNGTWTLVKLPPGRVAVGCKWLFKVKRNPDGSVHRYKARLVANGFFQVFGQDYLDTFSPVVKFTTLNVILSVAVANNWELRHVDINNAFLNGDLKEAVFMKQPPGFEQTTADGEPLVCQLQKALYGLKQTPRNWYAKLKDVLLLPNDIVITSSSTTSIANIVRMLQDTFSLKDLGPLSYFLDIEVKRNNGSLMLSQKKFVLDLLKKTGMENASTCATPMILGSKLAEDGDLIKDATMYRSIVGSLLYMCHIRPELAFSVGKVAQFMHAPRESHLVAVKRILRYLAGTVEYGLVYLPLKSRFIVSAFADADWGANITDRMSISGYGVFLGNHLVAWSSKKQKFVSRSTMEAEYKSLADAIAEVTWASTLLAELGLQQHGRSVIWCDNTGAVAMSANPVYHAQSKHVDLDVHFIREKVAAQQLSVNYVPAAHQLADGFTKPLSKAAFEMFHDNIGVQVSSQSEEENKKK</sequence>
<reference evidence="6" key="1">
    <citation type="submission" date="2019-09" db="EMBL/GenBank/DDBJ databases">
        <title>Draft genome information of white flower Hibiscus syriacus.</title>
        <authorList>
            <person name="Kim Y.-M."/>
        </authorList>
    </citation>
    <scope>NUCLEOTIDE SEQUENCE [LARGE SCALE GENOMIC DNA]</scope>
    <source>
        <strain evidence="6">YM2019G1</strain>
    </source>
</reference>
<dbReference type="PANTHER" id="PTHR48046:SF7">
    <property type="entry name" value="UDP-GLYCOSYLTRANSFERASE 72E1"/>
    <property type="match status" value="1"/>
</dbReference>
<dbReference type="Proteomes" id="UP000436088">
    <property type="component" value="Unassembled WGS sequence"/>
</dbReference>
<evidence type="ECO:0000313" key="7">
    <source>
        <dbReference type="Proteomes" id="UP000436088"/>
    </source>
</evidence>
<evidence type="ECO:0000256" key="3">
    <source>
        <dbReference type="SAM" id="MobiDB-lite"/>
    </source>
</evidence>
<feature type="compositionally biased region" description="Basic and acidic residues" evidence="3">
    <location>
        <begin position="611"/>
        <end position="625"/>
    </location>
</feature>
<gene>
    <name evidence="6" type="ORF">F3Y22_tig00110462pilonHSYRG00109</name>
</gene>
<comment type="caution">
    <text evidence="6">The sequence shown here is derived from an EMBL/GenBank/DDBJ whole genome shotgun (WGS) entry which is preliminary data.</text>
</comment>
<evidence type="ECO:0000259" key="4">
    <source>
        <dbReference type="Pfam" id="PF07727"/>
    </source>
</evidence>
<proteinExistence type="predicted"/>